<feature type="region of interest" description="Disordered" evidence="1">
    <location>
        <begin position="1"/>
        <end position="30"/>
    </location>
</feature>
<evidence type="ECO:0000256" key="1">
    <source>
        <dbReference type="SAM" id="MobiDB-lite"/>
    </source>
</evidence>
<evidence type="ECO:0008006" key="4">
    <source>
        <dbReference type="Google" id="ProtNLM"/>
    </source>
</evidence>
<feature type="region of interest" description="Disordered" evidence="1">
    <location>
        <begin position="402"/>
        <end position="429"/>
    </location>
</feature>
<name>A0AAD4MFA6_9BILA</name>
<dbReference type="EMBL" id="JAKKPZ010000762">
    <property type="protein sequence ID" value="KAI1692465.1"/>
    <property type="molecule type" value="Genomic_DNA"/>
</dbReference>
<dbReference type="Proteomes" id="UP001201812">
    <property type="component" value="Unassembled WGS sequence"/>
</dbReference>
<sequence>MRRILPSRSVKRPGSPIAEGSGSESKKRSPEKVEILEDAWLEALKHLTCPEWSKMRLVSRQLNGVVERNVSRLPMANIDSVEMNLEQRNKTDNKIIAKDSPISPNQKIQWFKNRGISLYKPADIELNNAIIGFNFHFKEKRSFDLRIQGDREKFNTSVLFKAEFNPHRNKYSWPCMAYFLKLLYDPSTYVEELSMYTSMCPFDSKLKDILFPGEEKHYIRCGSFKLQMTDSEQLRFIVRMSLLWLEQNVQADSIEIPPFLEYDDEEICDAMSNFLLGSSWISASQEVHLGHINNLDDFFRALIKKFRTLAAVQSIFPIIVLSGSRFLGTTLDVGLKRLLSGKTELEDPEDDNQTDHPEIDLGEFRVVKTYTISNGPNRMQIKFMIPIGTVAFPRRRQTACQRAREPPAPILPAPGRQLATKAGRGPRPTYFDIRVTVKARERNAAE</sequence>
<gene>
    <name evidence="2" type="ORF">DdX_21235</name>
</gene>
<feature type="compositionally biased region" description="Basic residues" evidence="1">
    <location>
        <begin position="1"/>
        <end position="11"/>
    </location>
</feature>
<protein>
    <recommendedName>
        <fullName evidence="4">F-box domain-containing protein</fullName>
    </recommendedName>
</protein>
<keyword evidence="3" id="KW-1185">Reference proteome</keyword>
<evidence type="ECO:0000313" key="2">
    <source>
        <dbReference type="EMBL" id="KAI1692465.1"/>
    </source>
</evidence>
<comment type="caution">
    <text evidence="2">The sequence shown here is derived from an EMBL/GenBank/DDBJ whole genome shotgun (WGS) entry which is preliminary data.</text>
</comment>
<accession>A0AAD4MFA6</accession>
<reference evidence="2" key="1">
    <citation type="submission" date="2022-01" db="EMBL/GenBank/DDBJ databases">
        <title>Genome Sequence Resource for Two Populations of Ditylenchus destructor, the Migratory Endoparasitic Phytonematode.</title>
        <authorList>
            <person name="Zhang H."/>
            <person name="Lin R."/>
            <person name="Xie B."/>
        </authorList>
    </citation>
    <scope>NUCLEOTIDE SEQUENCE</scope>
    <source>
        <strain evidence="2">BazhouSP</strain>
    </source>
</reference>
<proteinExistence type="predicted"/>
<dbReference type="AlphaFoldDB" id="A0AAD4MFA6"/>
<organism evidence="2 3">
    <name type="scientific">Ditylenchus destructor</name>
    <dbReference type="NCBI Taxonomy" id="166010"/>
    <lineage>
        <taxon>Eukaryota</taxon>
        <taxon>Metazoa</taxon>
        <taxon>Ecdysozoa</taxon>
        <taxon>Nematoda</taxon>
        <taxon>Chromadorea</taxon>
        <taxon>Rhabditida</taxon>
        <taxon>Tylenchina</taxon>
        <taxon>Tylenchomorpha</taxon>
        <taxon>Sphaerularioidea</taxon>
        <taxon>Anguinidae</taxon>
        <taxon>Anguininae</taxon>
        <taxon>Ditylenchus</taxon>
    </lineage>
</organism>
<evidence type="ECO:0000313" key="3">
    <source>
        <dbReference type="Proteomes" id="UP001201812"/>
    </source>
</evidence>